<sequence length="262" mass="29530">MGQPTDFESIVEAYPVKLDNFEGPLDLLLFLIRKNELNIQDIPIVPITNQYLDYLALMRELDLDTAGEFLLMAATLIHIKSKMLLPRPDPGENEPEEDPREALMRRLLEHEKFKAAAGMLHERQTVRGAQWGRPDERVADIAGDSYEPELEVDLFSLLTAFQSVVHRAKGRPALSLPVEHISIETRIEQLMVILSEAEACGFEELFGDVTSRLGLITTFLALLEMIRLKLVRVFQSGAFGPIRVYKRSQSLDASSPTDDPTT</sequence>
<gene>
    <name evidence="1" type="ORF">METZ01_LOCUS59246</name>
</gene>
<dbReference type="InterPro" id="IPR003768">
    <property type="entry name" value="ScpA"/>
</dbReference>
<proteinExistence type="inferred from homology"/>
<dbReference type="HAMAP" id="MF_01805">
    <property type="entry name" value="ScpA"/>
    <property type="match status" value="1"/>
</dbReference>
<evidence type="ECO:0008006" key="2">
    <source>
        <dbReference type="Google" id="ProtNLM"/>
    </source>
</evidence>
<dbReference type="AlphaFoldDB" id="A0A381SQX0"/>
<dbReference type="PANTHER" id="PTHR33969">
    <property type="entry name" value="SEGREGATION AND CONDENSATION PROTEIN A"/>
    <property type="match status" value="1"/>
</dbReference>
<name>A0A381SQX0_9ZZZZ</name>
<accession>A0A381SQX0</accession>
<protein>
    <recommendedName>
        <fullName evidence="2">Segregation and condensation protein A</fullName>
    </recommendedName>
</protein>
<evidence type="ECO:0000313" key="1">
    <source>
        <dbReference type="EMBL" id="SVA06392.1"/>
    </source>
</evidence>
<dbReference type="PANTHER" id="PTHR33969:SF2">
    <property type="entry name" value="SEGREGATION AND CONDENSATION PROTEIN A"/>
    <property type="match status" value="1"/>
</dbReference>
<organism evidence="1">
    <name type="scientific">marine metagenome</name>
    <dbReference type="NCBI Taxonomy" id="408172"/>
    <lineage>
        <taxon>unclassified sequences</taxon>
        <taxon>metagenomes</taxon>
        <taxon>ecological metagenomes</taxon>
    </lineage>
</organism>
<dbReference type="Gene3D" id="6.10.250.2410">
    <property type="match status" value="1"/>
</dbReference>
<dbReference type="EMBL" id="UINC01003446">
    <property type="protein sequence ID" value="SVA06392.1"/>
    <property type="molecule type" value="Genomic_DNA"/>
</dbReference>
<dbReference type="Pfam" id="PF02616">
    <property type="entry name" value="SMC_ScpA"/>
    <property type="match status" value="1"/>
</dbReference>
<reference evidence="1" key="1">
    <citation type="submission" date="2018-05" db="EMBL/GenBank/DDBJ databases">
        <authorList>
            <person name="Lanie J.A."/>
            <person name="Ng W.-L."/>
            <person name="Kazmierczak K.M."/>
            <person name="Andrzejewski T.M."/>
            <person name="Davidsen T.M."/>
            <person name="Wayne K.J."/>
            <person name="Tettelin H."/>
            <person name="Glass J.I."/>
            <person name="Rusch D."/>
            <person name="Podicherti R."/>
            <person name="Tsui H.-C.T."/>
            <person name="Winkler M.E."/>
        </authorList>
    </citation>
    <scope>NUCLEOTIDE SEQUENCE</scope>
</reference>